<keyword evidence="3" id="KW-1185">Reference proteome</keyword>
<dbReference type="KEGG" id="moj:D7D94_10705"/>
<dbReference type="GO" id="GO:0003677">
    <property type="term" value="F:DNA binding"/>
    <property type="evidence" value="ECO:0007669"/>
    <property type="project" value="InterPro"/>
</dbReference>
<dbReference type="SMART" id="SM00421">
    <property type="entry name" value="HTH_LUXR"/>
    <property type="match status" value="1"/>
</dbReference>
<dbReference type="InterPro" id="IPR036388">
    <property type="entry name" value="WH-like_DNA-bd_sf"/>
</dbReference>
<dbReference type="OrthoDB" id="3178268at2"/>
<accession>A0A6I6DZ96</accession>
<name>A0A6I6DZ96_9MICO</name>
<protein>
    <recommendedName>
        <fullName evidence="1">HTH luxR-type domain-containing protein</fullName>
    </recommendedName>
</protein>
<dbReference type="InterPro" id="IPR000792">
    <property type="entry name" value="Tscrpt_reg_LuxR_C"/>
</dbReference>
<dbReference type="PROSITE" id="PS50043">
    <property type="entry name" value="HTH_LUXR_2"/>
    <property type="match status" value="1"/>
</dbReference>
<evidence type="ECO:0000313" key="2">
    <source>
        <dbReference type="EMBL" id="QGU28093.1"/>
    </source>
</evidence>
<dbReference type="GO" id="GO:0006355">
    <property type="term" value="P:regulation of DNA-templated transcription"/>
    <property type="evidence" value="ECO:0007669"/>
    <property type="project" value="InterPro"/>
</dbReference>
<dbReference type="Proteomes" id="UP000422989">
    <property type="component" value="Chromosome"/>
</dbReference>
<evidence type="ECO:0000259" key="1">
    <source>
        <dbReference type="PROSITE" id="PS50043"/>
    </source>
</evidence>
<dbReference type="Pfam" id="PF00196">
    <property type="entry name" value="GerE"/>
    <property type="match status" value="1"/>
</dbReference>
<gene>
    <name evidence="2" type="ORF">D7D94_10705</name>
</gene>
<evidence type="ECO:0000313" key="3">
    <source>
        <dbReference type="Proteomes" id="UP000422989"/>
    </source>
</evidence>
<dbReference type="AlphaFoldDB" id="A0A6I6DZ96"/>
<dbReference type="Gene3D" id="1.10.10.10">
    <property type="entry name" value="Winged helix-like DNA-binding domain superfamily/Winged helix DNA-binding domain"/>
    <property type="match status" value="1"/>
</dbReference>
<sequence>MTSRASFPALLLPSAEAAVADDLVAALGGPERLCVLRDLHDPGSVLAHWVARADHAGTAIVWIDGESAAPTAAAFWLRALTQAHARGLLPDAVLYREITALSEAPEMAVAALIRALREADPPVTLVVNGFPRDTTVSDRIAADLLEVLGELATMRCVVATRSATAFETPNTAVSRRVIAQQDFASTASALATTPLEVAERMGEPGLRRLVAELALAPAVSAALIAEVTGRGDAEALLRRLEQAGAGHRGEAGDGTQLFRFRTAVREQALADLSAQDPRRLAELRRLIARWLFDELKDDLSALEYALEARDLEFAAHVALRAFPFRREEGSRVVALLRRIPAVQIHRHPLLALWYGLVLNAEPATQRRAPEFFASAAVMSRVQARSLGPLETAVHRGLESLVWRMLGQERRMAEAARRCVDLLDGLPSDPRLAEIVGTVLCQSAISALYARDHPTARRAFALLVEFSERHDFRHRRNAALAGLALLETLEGRVHAARRSLAAIVDADWPETWRDGYMGAPARIARAWTMIDDADPAAALAELDVLDPHLQTIEHWDLILTPRVIAKTMLRRRQEAAHRFQRTCSTRVRRSTLPAARERLAVTSVLLDLLAGAAPEPPRAGSRRPSSLLRTLLSLQTPADGPLPAAGAHPIEEMLAAIADVRRALRSGEARAAHEAGARIAATVAEHELRWPLQLMTAPDRERLLALLVAADERGTAEVLRRDFDAFDARPEPIAEDHAHPVLSPREAIVLQALAETASRAEIAERLFVSVNTVKAQLRSLYRKLGVTTRDEALARAAVLRLLDPPEAR</sequence>
<dbReference type="SUPFAM" id="SSF46894">
    <property type="entry name" value="C-terminal effector domain of the bipartite response regulators"/>
    <property type="match status" value="1"/>
</dbReference>
<reference evidence="2 3" key="1">
    <citation type="submission" date="2018-09" db="EMBL/GenBank/DDBJ databases">
        <title>Whole genome sequencing of Microbacterium oryzae strain MB-10T.</title>
        <authorList>
            <person name="Das S.K."/>
        </authorList>
    </citation>
    <scope>NUCLEOTIDE SEQUENCE [LARGE SCALE GENOMIC DNA]</scope>
    <source>
        <strain evidence="2 3">MB-10</strain>
    </source>
</reference>
<dbReference type="RefSeq" id="WP_156242599.1">
    <property type="nucleotide sequence ID" value="NZ_BAAAZL010000004.1"/>
</dbReference>
<dbReference type="InterPro" id="IPR016032">
    <property type="entry name" value="Sig_transdc_resp-reg_C-effctor"/>
</dbReference>
<feature type="domain" description="HTH luxR-type" evidence="1">
    <location>
        <begin position="734"/>
        <end position="799"/>
    </location>
</feature>
<proteinExistence type="predicted"/>
<dbReference type="EMBL" id="CP032550">
    <property type="protein sequence ID" value="QGU28093.1"/>
    <property type="molecule type" value="Genomic_DNA"/>
</dbReference>
<organism evidence="2 3">
    <name type="scientific">Microbacterium oryzae</name>
    <dbReference type="NCBI Taxonomy" id="743009"/>
    <lineage>
        <taxon>Bacteria</taxon>
        <taxon>Bacillati</taxon>
        <taxon>Actinomycetota</taxon>
        <taxon>Actinomycetes</taxon>
        <taxon>Micrococcales</taxon>
        <taxon>Microbacteriaceae</taxon>
        <taxon>Microbacterium</taxon>
    </lineage>
</organism>
<dbReference type="CDD" id="cd06170">
    <property type="entry name" value="LuxR_C_like"/>
    <property type="match status" value="1"/>
</dbReference>